<dbReference type="InterPro" id="IPR038596">
    <property type="entry name" value="Janus_sf"/>
</dbReference>
<keyword evidence="3" id="KW-0221">Differentiation</keyword>
<dbReference type="KEGG" id="olu:OSTLU_30366"/>
<evidence type="ECO:0000256" key="1">
    <source>
        <dbReference type="ARBA" id="ARBA00002508"/>
    </source>
</evidence>
<dbReference type="HOGENOM" id="CLU_120717_0_0_1"/>
<proteinExistence type="inferred from homology"/>
<comment type="function">
    <text evidence="1">JanA and janB regulate somatic sex differentiation.</text>
</comment>
<name>A4RTS4_OSTLU</name>
<dbReference type="Proteomes" id="UP000001568">
    <property type="component" value="Chromosome 3"/>
</dbReference>
<dbReference type="SUPFAM" id="SSF143724">
    <property type="entry name" value="PHP14-like"/>
    <property type="match status" value="1"/>
</dbReference>
<dbReference type="OrthoDB" id="10249612at2759"/>
<evidence type="ECO:0000256" key="2">
    <source>
        <dbReference type="ARBA" id="ARBA00010971"/>
    </source>
</evidence>
<dbReference type="GO" id="GO:0007548">
    <property type="term" value="P:sex differentiation"/>
    <property type="evidence" value="ECO:0007669"/>
    <property type="project" value="UniProtKB-KW"/>
</dbReference>
<dbReference type="AlphaFoldDB" id="A4RTS4"/>
<dbReference type="STRING" id="436017.A4RTS4"/>
<feature type="active site" description="Proton acceptor" evidence="5">
    <location>
        <position position="88"/>
    </location>
</feature>
<comment type="similarity">
    <text evidence="2">Belongs to the janus family.</text>
</comment>
<gene>
    <name evidence="7" type="ORF">OSTLU_30366</name>
</gene>
<dbReference type="GO" id="GO:0005829">
    <property type="term" value="C:cytosol"/>
    <property type="evidence" value="ECO:0007669"/>
    <property type="project" value="TreeGrafter"/>
</dbReference>
<dbReference type="Gene3D" id="3.50.20.20">
    <property type="entry name" value="Janus/Ocnus"/>
    <property type="match status" value="1"/>
</dbReference>
<keyword evidence="4" id="KW-0726">Sexual differentiation</keyword>
<evidence type="ECO:0000256" key="3">
    <source>
        <dbReference type="ARBA" id="ARBA00022782"/>
    </source>
</evidence>
<evidence type="ECO:0000256" key="4">
    <source>
        <dbReference type="ARBA" id="ARBA00022928"/>
    </source>
</evidence>
<evidence type="ECO:0000313" key="8">
    <source>
        <dbReference type="Proteomes" id="UP000001568"/>
    </source>
</evidence>
<dbReference type="eggNOG" id="ENOG502S4DR">
    <property type="taxonomic scope" value="Eukaryota"/>
</dbReference>
<evidence type="ECO:0000256" key="5">
    <source>
        <dbReference type="PIRSR" id="PIRSR607702-1"/>
    </source>
</evidence>
<keyword evidence="8" id="KW-1185">Reference proteome</keyword>
<dbReference type="RefSeq" id="XP_001416547.1">
    <property type="nucleotide sequence ID" value="XM_001416510.1"/>
</dbReference>
<accession>A4RTS4</accession>
<evidence type="ECO:0000313" key="7">
    <source>
        <dbReference type="EMBL" id="ABO94840.1"/>
    </source>
</evidence>
<dbReference type="OMA" id="QVQLTHP"/>
<dbReference type="EMBL" id="CP000583">
    <property type="protein sequence ID" value="ABO94840.1"/>
    <property type="molecule type" value="Genomic_DNA"/>
</dbReference>
<dbReference type="PANTHER" id="PTHR12258:SF5">
    <property type="entry name" value="BCDNA.GH02250-RELATED"/>
    <property type="match status" value="1"/>
</dbReference>
<dbReference type="Gramene" id="ABO94840">
    <property type="protein sequence ID" value="ABO94840"/>
    <property type="gene ID" value="OSTLU_30366"/>
</dbReference>
<sequence length="164" mass="17685">MPTAADADAEPRFDDVTGEALNVAALELQRRATQNDYVAAHAPSEDSPLRRVPAVDVAPGRHKYVLTQLAIGDEAALVVRAYAGCAYHANNFELLTRELARLGVDATGRVVGGGRCERDDAAKTIKVYGYSKTFGRTPGCNERACAMIQEAFTGYQATWSDDGY</sequence>
<dbReference type="GeneID" id="5000761"/>
<evidence type="ECO:0000256" key="6">
    <source>
        <dbReference type="PIRSR" id="PIRSR607702-2"/>
    </source>
</evidence>
<dbReference type="GO" id="GO:0101006">
    <property type="term" value="F:protein histidine phosphatase activity"/>
    <property type="evidence" value="ECO:0007669"/>
    <property type="project" value="TreeGrafter"/>
</dbReference>
<reference evidence="7 8" key="1">
    <citation type="journal article" date="2007" name="Proc. Natl. Acad. Sci. U.S.A.">
        <title>The tiny eukaryote Ostreococcus provides genomic insights into the paradox of plankton speciation.</title>
        <authorList>
            <person name="Palenik B."/>
            <person name="Grimwood J."/>
            <person name="Aerts A."/>
            <person name="Rouze P."/>
            <person name="Salamov A."/>
            <person name="Putnam N."/>
            <person name="Dupont C."/>
            <person name="Jorgensen R."/>
            <person name="Derelle E."/>
            <person name="Rombauts S."/>
            <person name="Zhou K."/>
            <person name="Otillar R."/>
            <person name="Merchant S.S."/>
            <person name="Podell S."/>
            <person name="Gaasterland T."/>
            <person name="Napoli C."/>
            <person name="Gendler K."/>
            <person name="Manuell A."/>
            <person name="Tai V."/>
            <person name="Vallon O."/>
            <person name="Piganeau G."/>
            <person name="Jancek S."/>
            <person name="Heijde M."/>
            <person name="Jabbari K."/>
            <person name="Bowler C."/>
            <person name="Lohr M."/>
            <person name="Robbens S."/>
            <person name="Werner G."/>
            <person name="Dubchak I."/>
            <person name="Pazour G.J."/>
            <person name="Ren Q."/>
            <person name="Paulsen I."/>
            <person name="Delwiche C."/>
            <person name="Schmutz J."/>
            <person name="Rokhsar D."/>
            <person name="Van de Peer Y."/>
            <person name="Moreau H."/>
            <person name="Grigoriev I.V."/>
        </authorList>
    </citation>
    <scope>NUCLEOTIDE SEQUENCE [LARGE SCALE GENOMIC DNA]</scope>
    <source>
        <strain evidence="7 8">CCE9901</strain>
    </source>
</reference>
<dbReference type="PANTHER" id="PTHR12258">
    <property type="entry name" value="JANUS-A/JANUS-B"/>
    <property type="match status" value="1"/>
</dbReference>
<dbReference type="GO" id="GO:0030154">
    <property type="term" value="P:cell differentiation"/>
    <property type="evidence" value="ECO:0007669"/>
    <property type="project" value="UniProtKB-KW"/>
</dbReference>
<protein>
    <submittedName>
        <fullName evidence="7">Uncharacterized protein</fullName>
    </submittedName>
</protein>
<organism evidence="7 8">
    <name type="scientific">Ostreococcus lucimarinus (strain CCE9901)</name>
    <dbReference type="NCBI Taxonomy" id="436017"/>
    <lineage>
        <taxon>Eukaryota</taxon>
        <taxon>Viridiplantae</taxon>
        <taxon>Chlorophyta</taxon>
        <taxon>Mamiellophyceae</taxon>
        <taxon>Mamiellales</taxon>
        <taxon>Bathycoccaceae</taxon>
        <taxon>Ostreococcus</taxon>
    </lineage>
</organism>
<dbReference type="InterPro" id="IPR007702">
    <property type="entry name" value="Janus"/>
</dbReference>
<dbReference type="Pfam" id="PF05005">
    <property type="entry name" value="Ocnus"/>
    <property type="match status" value="1"/>
</dbReference>
<feature type="binding site" evidence="6">
    <location>
        <position position="63"/>
    </location>
    <ligand>
        <name>substrate</name>
    </ligand>
</feature>